<keyword evidence="12 15" id="KW-0460">Magnesium</keyword>
<dbReference type="Proteomes" id="UP000232222">
    <property type="component" value="Chromosome"/>
</dbReference>
<dbReference type="PANTHER" id="PTHR43340:SF1">
    <property type="entry name" value="HYPOXANTHINE PHOSPHORIBOSYLTRANSFERASE"/>
    <property type="match status" value="1"/>
</dbReference>
<dbReference type="InterPro" id="IPR050408">
    <property type="entry name" value="HGPRT"/>
</dbReference>
<keyword evidence="17" id="KW-1185">Reference proteome</keyword>
<dbReference type="EC" id="2.4.2.8" evidence="15"/>
<evidence type="ECO:0000256" key="4">
    <source>
        <dbReference type="ARBA" id="ARBA00004676"/>
    </source>
</evidence>
<dbReference type="RefSeq" id="WP_100609162.1">
    <property type="nucleotide sequence ID" value="NZ_CP024962.1"/>
</dbReference>
<accession>A0A2K8NQS9</accession>
<evidence type="ECO:0000313" key="16">
    <source>
        <dbReference type="EMBL" id="ATZ16205.1"/>
    </source>
</evidence>
<evidence type="ECO:0000256" key="11">
    <source>
        <dbReference type="ARBA" id="ARBA00022741"/>
    </source>
</evidence>
<comment type="catalytic activity">
    <reaction evidence="13">
        <text>GMP + diphosphate = guanine + 5-phospho-alpha-D-ribose 1-diphosphate</text>
        <dbReference type="Rhea" id="RHEA:25424"/>
        <dbReference type="ChEBI" id="CHEBI:16235"/>
        <dbReference type="ChEBI" id="CHEBI:33019"/>
        <dbReference type="ChEBI" id="CHEBI:58017"/>
        <dbReference type="ChEBI" id="CHEBI:58115"/>
        <dbReference type="EC" id="2.4.2.8"/>
    </reaction>
    <physiologicalReaction direction="right-to-left" evidence="13">
        <dbReference type="Rhea" id="RHEA:25426"/>
    </physiologicalReaction>
</comment>
<protein>
    <recommendedName>
        <fullName evidence="15">Hypoxanthine phosphoribosyltransferase</fullName>
        <ecNumber evidence="15">2.4.2.8</ecNumber>
    </recommendedName>
</protein>
<comment type="similarity">
    <text evidence="5 15">Belongs to the purine/pyrimidine phosphoribosyltransferase family.</text>
</comment>
<dbReference type="AlphaFoldDB" id="A0A2K8NQS9"/>
<dbReference type="GO" id="GO:0000287">
    <property type="term" value="F:magnesium ion binding"/>
    <property type="evidence" value="ECO:0007669"/>
    <property type="project" value="TreeGrafter"/>
</dbReference>
<dbReference type="GO" id="GO:0006178">
    <property type="term" value="P:guanine salvage"/>
    <property type="evidence" value="ECO:0007669"/>
    <property type="project" value="TreeGrafter"/>
</dbReference>
<dbReference type="SUPFAM" id="SSF53271">
    <property type="entry name" value="PRTase-like"/>
    <property type="match status" value="1"/>
</dbReference>
<comment type="pathway">
    <text evidence="3 15">Purine metabolism; IMP biosynthesis via salvage pathway; IMP from hypoxanthine: step 1/1.</text>
</comment>
<evidence type="ECO:0000256" key="10">
    <source>
        <dbReference type="ARBA" id="ARBA00022726"/>
    </source>
</evidence>
<evidence type="ECO:0000256" key="7">
    <source>
        <dbReference type="ARBA" id="ARBA00022676"/>
    </source>
</evidence>
<evidence type="ECO:0000256" key="8">
    <source>
        <dbReference type="ARBA" id="ARBA00022679"/>
    </source>
</evidence>
<dbReference type="Pfam" id="PF00156">
    <property type="entry name" value="Pribosyltran"/>
    <property type="match status" value="1"/>
</dbReference>
<comment type="catalytic activity">
    <reaction evidence="14">
        <text>IMP + diphosphate = hypoxanthine + 5-phospho-alpha-D-ribose 1-diphosphate</text>
        <dbReference type="Rhea" id="RHEA:17973"/>
        <dbReference type="ChEBI" id="CHEBI:17368"/>
        <dbReference type="ChEBI" id="CHEBI:33019"/>
        <dbReference type="ChEBI" id="CHEBI:58017"/>
        <dbReference type="ChEBI" id="CHEBI:58053"/>
        <dbReference type="EC" id="2.4.2.8"/>
    </reaction>
    <physiologicalReaction direction="right-to-left" evidence="14">
        <dbReference type="Rhea" id="RHEA:17975"/>
    </physiologicalReaction>
</comment>
<name>A0A2K8NQS9_9MOLU</name>
<dbReference type="GO" id="GO:0052657">
    <property type="term" value="F:guanine phosphoribosyltransferase activity"/>
    <property type="evidence" value="ECO:0007669"/>
    <property type="project" value="RHEA"/>
</dbReference>
<evidence type="ECO:0000256" key="5">
    <source>
        <dbReference type="ARBA" id="ARBA00008391"/>
    </source>
</evidence>
<dbReference type="InterPro" id="IPR029057">
    <property type="entry name" value="PRTase-like"/>
</dbReference>
<evidence type="ECO:0000256" key="1">
    <source>
        <dbReference type="ARBA" id="ARBA00001946"/>
    </source>
</evidence>
<keyword evidence="8 15" id="KW-0808">Transferase</keyword>
<keyword evidence="10 15" id="KW-0660">Purine salvage</keyword>
<dbReference type="GO" id="GO:0032264">
    <property type="term" value="P:IMP salvage"/>
    <property type="evidence" value="ECO:0007669"/>
    <property type="project" value="UniProtKB-UniPathway"/>
</dbReference>
<dbReference type="InterPro" id="IPR005904">
    <property type="entry name" value="Hxn_phspho_trans"/>
</dbReference>
<evidence type="ECO:0000256" key="2">
    <source>
        <dbReference type="ARBA" id="ARBA00004496"/>
    </source>
</evidence>
<evidence type="ECO:0000256" key="15">
    <source>
        <dbReference type="RuleBase" id="RU364099"/>
    </source>
</evidence>
<dbReference type="GO" id="GO:0006166">
    <property type="term" value="P:purine ribonucleoside salvage"/>
    <property type="evidence" value="ECO:0007669"/>
    <property type="project" value="UniProtKB-KW"/>
</dbReference>
<evidence type="ECO:0000313" key="17">
    <source>
        <dbReference type="Proteomes" id="UP000232222"/>
    </source>
</evidence>
<dbReference type="PANTHER" id="PTHR43340">
    <property type="entry name" value="HYPOXANTHINE-GUANINE PHOSPHORIBOSYLTRANSFERASE"/>
    <property type="match status" value="1"/>
</dbReference>
<evidence type="ECO:0000256" key="3">
    <source>
        <dbReference type="ARBA" id="ARBA00004669"/>
    </source>
</evidence>
<dbReference type="UniPathway" id="UPA00591">
    <property type="reaction ID" value="UER00648"/>
</dbReference>
<evidence type="ECO:0000256" key="12">
    <source>
        <dbReference type="ARBA" id="ARBA00022842"/>
    </source>
</evidence>
<evidence type="ECO:0000256" key="9">
    <source>
        <dbReference type="ARBA" id="ARBA00022723"/>
    </source>
</evidence>
<dbReference type="GO" id="GO:0032263">
    <property type="term" value="P:GMP salvage"/>
    <property type="evidence" value="ECO:0007669"/>
    <property type="project" value="TreeGrafter"/>
</dbReference>
<evidence type="ECO:0000256" key="13">
    <source>
        <dbReference type="ARBA" id="ARBA00048811"/>
    </source>
</evidence>
<proteinExistence type="inferred from homology"/>
<keyword evidence="7 15" id="KW-0328">Glycosyltransferase</keyword>
<dbReference type="OrthoDB" id="9802824at2"/>
<evidence type="ECO:0000256" key="14">
    <source>
        <dbReference type="ARBA" id="ARBA00049402"/>
    </source>
</evidence>
<dbReference type="GO" id="GO:0004422">
    <property type="term" value="F:hypoxanthine phosphoribosyltransferase activity"/>
    <property type="evidence" value="ECO:0007669"/>
    <property type="project" value="InterPro"/>
</dbReference>
<keyword evidence="6 15" id="KW-0963">Cytoplasm</keyword>
<gene>
    <name evidence="16" type="primary">hprT</name>
    <name evidence="16" type="ORF">EFREU_v1c01780</name>
</gene>
<keyword evidence="9 15" id="KW-0479">Metal-binding</keyword>
<organism evidence="16 17">
    <name type="scientific">Entomoplasma freundtii</name>
    <dbReference type="NCBI Taxonomy" id="74700"/>
    <lineage>
        <taxon>Bacteria</taxon>
        <taxon>Bacillati</taxon>
        <taxon>Mycoplasmatota</taxon>
        <taxon>Mollicutes</taxon>
        <taxon>Entomoplasmatales</taxon>
        <taxon>Entomoplasmataceae</taxon>
        <taxon>Entomoplasma</taxon>
    </lineage>
</organism>
<keyword evidence="11 15" id="KW-0547">Nucleotide-binding</keyword>
<dbReference type="EMBL" id="CP024962">
    <property type="protein sequence ID" value="ATZ16205.1"/>
    <property type="molecule type" value="Genomic_DNA"/>
</dbReference>
<comment type="subcellular location">
    <subcellularLocation>
        <location evidence="2 15">Cytoplasm</location>
    </subcellularLocation>
</comment>
<dbReference type="InterPro" id="IPR000836">
    <property type="entry name" value="PRTase_dom"/>
</dbReference>
<dbReference type="GO" id="GO:0005829">
    <property type="term" value="C:cytosol"/>
    <property type="evidence" value="ECO:0007669"/>
    <property type="project" value="TreeGrafter"/>
</dbReference>
<reference evidence="16 17" key="1">
    <citation type="submission" date="2017-11" db="EMBL/GenBank/DDBJ databases">
        <title>Genome sequence of Entomoplasma freundtii BARC 318 (ATCC 51999).</title>
        <authorList>
            <person name="Lo W.-S."/>
            <person name="Gasparich G.E."/>
            <person name="Kuo C.-H."/>
        </authorList>
    </citation>
    <scope>NUCLEOTIDE SEQUENCE [LARGE SCALE GENOMIC DNA]</scope>
    <source>
        <strain evidence="16 17">BARC 318</strain>
    </source>
</reference>
<comment type="cofactor">
    <cofactor evidence="1 15">
        <name>Mg(2+)</name>
        <dbReference type="ChEBI" id="CHEBI:18420"/>
    </cofactor>
</comment>
<dbReference type="KEGG" id="efr:EFREU_v1c01780"/>
<dbReference type="GO" id="GO:0000166">
    <property type="term" value="F:nucleotide binding"/>
    <property type="evidence" value="ECO:0007669"/>
    <property type="project" value="UniProtKB-KW"/>
</dbReference>
<comment type="pathway">
    <text evidence="4">Purine metabolism; GMP biosynthesis via salvage pathway; GMP from guanine: step 1/1.</text>
</comment>
<dbReference type="CDD" id="cd06223">
    <property type="entry name" value="PRTases_typeI"/>
    <property type="match status" value="1"/>
</dbReference>
<sequence>MSKKHPLVKKVLIDSDQIKKRTKELASQISEYYRSQNINDNTVLLVGLLKGCIPFMAEFMNNFDYECDTDYMVMSSYQGGTKADGNPKIVLDLNSNLKGRHILILEDVIDSGLTLDFVKRYFYNRQAADVKIVTLIDKPMKRKVDLQPDWSGFEIGDEFLIGFGLDYQERLRNLPYVASCDVSKLKDWKW</sequence>
<evidence type="ECO:0000256" key="6">
    <source>
        <dbReference type="ARBA" id="ARBA00022490"/>
    </source>
</evidence>
<dbReference type="NCBIfam" id="TIGR01203">
    <property type="entry name" value="HGPRTase"/>
    <property type="match status" value="1"/>
</dbReference>
<dbReference type="GO" id="GO:0046100">
    <property type="term" value="P:hypoxanthine metabolic process"/>
    <property type="evidence" value="ECO:0007669"/>
    <property type="project" value="TreeGrafter"/>
</dbReference>
<dbReference type="Gene3D" id="3.40.50.2020">
    <property type="match status" value="1"/>
</dbReference>